<keyword evidence="5" id="KW-0238">DNA-binding</keyword>
<dbReference type="RefSeq" id="WP_147003928.1">
    <property type="nucleotide sequence ID" value="NZ_AP019841.1"/>
</dbReference>
<feature type="domain" description="Cas12f1-like TNB" evidence="8">
    <location>
        <begin position="287"/>
        <end position="354"/>
    </location>
</feature>
<keyword evidence="4" id="KW-0862">Zinc</keyword>
<evidence type="ECO:0000256" key="4">
    <source>
        <dbReference type="ARBA" id="ARBA00022833"/>
    </source>
</evidence>
<sequence>MKYNLAFKYRIYPNKEQELLINKTFGCVRFVYNTILYTANKFYEAGKNKIITPASLKSENQFLKEVDSLALSNAQLNVKRSFTNFFQKRAKFPRFKSKKNSVKSYTTNCVNNPIRIEENKYLILPKLKRIKLKYHREIPKNYRIKSVTLTNSNGNYYVSVLTEFEKEIQKVASKDKVIGLDFSMSELFVSSENQRADYPRYFRMLEEELKKLQKSLSKKVKFSKNWYKQKAKISKLHEYIKNCRRDFLHKLSRKLSEDYNAVVVENLNMKGMSQALNFGKSVGDNGWGMFLRMLEYKLMFLGKQFLKIDKWFPSSKTCSKCGNVKEELKLSERSYKCECCGIEIDRDYNAALNIRDVGKEMLKY</sequence>
<evidence type="ECO:0000256" key="2">
    <source>
        <dbReference type="ARBA" id="ARBA00022578"/>
    </source>
</evidence>
<evidence type="ECO:0000259" key="8">
    <source>
        <dbReference type="Pfam" id="PF07282"/>
    </source>
</evidence>
<protein>
    <submittedName>
        <fullName evidence="10">Putative transposase</fullName>
    </submittedName>
</protein>
<dbReference type="OrthoDB" id="1551477at2"/>
<comment type="similarity">
    <text evidence="1">In the C-terminal section; belongs to the transposase 35 family.</text>
</comment>
<reference evidence="10 11" key="1">
    <citation type="submission" date="2019-07" db="EMBL/GenBank/DDBJ databases">
        <title>Complete Genome Sequence of Leptotrichia wadei Strain JMUB3936.</title>
        <authorList>
            <person name="Watanabe S."/>
            <person name="Cui L."/>
        </authorList>
    </citation>
    <scope>NUCLEOTIDE SEQUENCE [LARGE SCALE GENOMIC DNA]</scope>
    <source>
        <strain evidence="10 11">JMUB3936</strain>
    </source>
</reference>
<proteinExistence type="inferred from homology"/>
<dbReference type="GO" id="GO:0046872">
    <property type="term" value="F:metal ion binding"/>
    <property type="evidence" value="ECO:0007669"/>
    <property type="project" value="UniProtKB-KW"/>
</dbReference>
<feature type="domain" description="Probable transposase IS891/IS1136/IS1341" evidence="7">
    <location>
        <begin position="162"/>
        <end position="274"/>
    </location>
</feature>
<dbReference type="Pfam" id="PF07282">
    <property type="entry name" value="Cas12f1-like_TNB"/>
    <property type="match status" value="1"/>
</dbReference>
<dbReference type="AlphaFoldDB" id="A0A510KUA9"/>
<dbReference type="InterPro" id="IPR010095">
    <property type="entry name" value="Cas12f1-like_TNB"/>
</dbReference>
<evidence type="ECO:0000256" key="3">
    <source>
        <dbReference type="ARBA" id="ARBA00022723"/>
    </source>
</evidence>
<dbReference type="GO" id="GO:0003677">
    <property type="term" value="F:DNA binding"/>
    <property type="evidence" value="ECO:0007669"/>
    <property type="project" value="UniProtKB-KW"/>
</dbReference>
<gene>
    <name evidence="10" type="ORF">JMUB3936_1499</name>
</gene>
<accession>A0A510KUA9</accession>
<keyword evidence="3" id="KW-0479">Metal-binding</keyword>
<dbReference type="Proteomes" id="UP000321944">
    <property type="component" value="Chromosome"/>
</dbReference>
<dbReference type="Pfam" id="PF01385">
    <property type="entry name" value="OrfB_IS605"/>
    <property type="match status" value="1"/>
</dbReference>
<evidence type="ECO:0000313" key="11">
    <source>
        <dbReference type="Proteomes" id="UP000321944"/>
    </source>
</evidence>
<keyword evidence="2" id="KW-0815">Transposition</keyword>
<evidence type="ECO:0000256" key="6">
    <source>
        <dbReference type="ARBA" id="ARBA00023172"/>
    </source>
</evidence>
<organism evidence="10 11">
    <name type="scientific">Leptotrichia wadei</name>
    <dbReference type="NCBI Taxonomy" id="157687"/>
    <lineage>
        <taxon>Bacteria</taxon>
        <taxon>Fusobacteriati</taxon>
        <taxon>Fusobacteriota</taxon>
        <taxon>Fusobacteriia</taxon>
        <taxon>Fusobacteriales</taxon>
        <taxon>Leptotrichiaceae</taxon>
        <taxon>Leptotrichia</taxon>
    </lineage>
</organism>
<evidence type="ECO:0000256" key="1">
    <source>
        <dbReference type="ARBA" id="ARBA00008761"/>
    </source>
</evidence>
<dbReference type="InterPro" id="IPR021027">
    <property type="entry name" value="Transposase_put_HTH"/>
</dbReference>
<name>A0A510KUA9_9FUSO</name>
<dbReference type="NCBIfam" id="NF040570">
    <property type="entry name" value="guided_TnpB"/>
    <property type="match status" value="1"/>
</dbReference>
<dbReference type="GO" id="GO:0006310">
    <property type="term" value="P:DNA recombination"/>
    <property type="evidence" value="ECO:0007669"/>
    <property type="project" value="UniProtKB-KW"/>
</dbReference>
<evidence type="ECO:0000313" key="10">
    <source>
        <dbReference type="EMBL" id="BBM55214.1"/>
    </source>
</evidence>
<evidence type="ECO:0000256" key="5">
    <source>
        <dbReference type="ARBA" id="ARBA00023125"/>
    </source>
</evidence>
<dbReference type="Pfam" id="PF12323">
    <property type="entry name" value="HTH_OrfB_IS605"/>
    <property type="match status" value="1"/>
</dbReference>
<dbReference type="InterPro" id="IPR001959">
    <property type="entry name" value="Transposase"/>
</dbReference>
<evidence type="ECO:0000259" key="7">
    <source>
        <dbReference type="Pfam" id="PF01385"/>
    </source>
</evidence>
<dbReference type="GO" id="GO:0032196">
    <property type="term" value="P:transposition"/>
    <property type="evidence" value="ECO:0007669"/>
    <property type="project" value="UniProtKB-KW"/>
</dbReference>
<feature type="domain" description="Transposase putative helix-turn-helix" evidence="9">
    <location>
        <begin position="1"/>
        <end position="47"/>
    </location>
</feature>
<dbReference type="EMBL" id="AP019841">
    <property type="protein sequence ID" value="BBM55214.1"/>
    <property type="molecule type" value="Genomic_DNA"/>
</dbReference>
<keyword evidence="6" id="KW-0233">DNA recombination</keyword>
<evidence type="ECO:0000259" key="9">
    <source>
        <dbReference type="Pfam" id="PF12323"/>
    </source>
</evidence>